<dbReference type="Pfam" id="PF07589">
    <property type="entry name" value="PEP-CTERM"/>
    <property type="match status" value="1"/>
</dbReference>
<dbReference type="RefSeq" id="WP_178932379.1">
    <property type="nucleotide sequence ID" value="NZ_JACBAZ010000003.1"/>
</dbReference>
<dbReference type="InterPro" id="IPR013424">
    <property type="entry name" value="Ice-binding_C"/>
</dbReference>
<protein>
    <submittedName>
        <fullName evidence="2">PEP-CTERM sorting domain-containing protein</fullName>
    </submittedName>
</protein>
<sequence length="101" mass="10677">MPTSLERATTQFLIAITPIGTPGSGSSGIANAQTFGFDFTGANWDSITDSVEIRLYGWDGTGNMHFQDTTITGASVTLIPEPSSCILLGLGGLASILRRRR</sequence>
<proteinExistence type="predicted"/>
<reference evidence="2 3" key="1">
    <citation type="submission" date="2020-07" db="EMBL/GenBank/DDBJ databases">
        <title>Roseicoccus Jingziensis gen. nov., sp. nov., isolated from coastal seawater.</title>
        <authorList>
            <person name="Feng X."/>
        </authorList>
    </citation>
    <scope>NUCLEOTIDE SEQUENCE [LARGE SCALE GENOMIC DNA]</scope>
    <source>
        <strain evidence="2 3">N1E253</strain>
    </source>
</reference>
<dbReference type="AlphaFoldDB" id="A0A851GIZ2"/>
<name>A0A851GIZ2_9BACT</name>
<accession>A0A851GIZ2</accession>
<comment type="caution">
    <text evidence="2">The sequence shown here is derived from an EMBL/GenBank/DDBJ whole genome shotgun (WGS) entry which is preliminary data.</text>
</comment>
<organism evidence="2 3">
    <name type="scientific">Oceaniferula marina</name>
    <dbReference type="NCBI Taxonomy" id="2748318"/>
    <lineage>
        <taxon>Bacteria</taxon>
        <taxon>Pseudomonadati</taxon>
        <taxon>Verrucomicrobiota</taxon>
        <taxon>Verrucomicrobiia</taxon>
        <taxon>Verrucomicrobiales</taxon>
        <taxon>Verrucomicrobiaceae</taxon>
        <taxon>Oceaniferula</taxon>
    </lineage>
</organism>
<dbReference type="Proteomes" id="UP000557872">
    <property type="component" value="Unassembled WGS sequence"/>
</dbReference>
<evidence type="ECO:0000313" key="3">
    <source>
        <dbReference type="Proteomes" id="UP000557872"/>
    </source>
</evidence>
<dbReference type="NCBIfam" id="TIGR02595">
    <property type="entry name" value="PEP_CTERM"/>
    <property type="match status" value="1"/>
</dbReference>
<keyword evidence="3" id="KW-1185">Reference proteome</keyword>
<evidence type="ECO:0000313" key="2">
    <source>
        <dbReference type="EMBL" id="NWK55841.1"/>
    </source>
</evidence>
<evidence type="ECO:0000259" key="1">
    <source>
        <dbReference type="Pfam" id="PF07589"/>
    </source>
</evidence>
<gene>
    <name evidence="2" type="ORF">HW115_09480</name>
</gene>
<feature type="domain" description="Ice-binding protein C-terminal" evidence="1">
    <location>
        <begin position="79"/>
        <end position="101"/>
    </location>
</feature>
<dbReference type="EMBL" id="JACBAZ010000003">
    <property type="protein sequence ID" value="NWK55841.1"/>
    <property type="molecule type" value="Genomic_DNA"/>
</dbReference>